<evidence type="ECO:0000256" key="1">
    <source>
        <dbReference type="ARBA" id="ARBA00001936"/>
    </source>
</evidence>
<comment type="similarity">
    <text evidence="4">Belongs to the Nudix hydrolase family.</text>
</comment>
<feature type="transmembrane region" description="Helical" evidence="10">
    <location>
        <begin position="837"/>
        <end position="856"/>
    </location>
</feature>
<dbReference type="PANTHER" id="PTHR24177:SF365">
    <property type="entry name" value="ANKYRIN REPEAT-CONTAINING PROTEIN NPR4-LIKE ISOFORM X1"/>
    <property type="match status" value="1"/>
</dbReference>
<gene>
    <name evidence="12" type="ORF">RJT34_12806</name>
</gene>
<evidence type="ECO:0000313" key="12">
    <source>
        <dbReference type="EMBL" id="KAK7301929.1"/>
    </source>
</evidence>
<feature type="transmembrane region" description="Helical" evidence="10">
    <location>
        <begin position="764"/>
        <end position="793"/>
    </location>
</feature>
<keyword evidence="8" id="KW-0464">Manganese</keyword>
<dbReference type="InterPro" id="IPR000086">
    <property type="entry name" value="NUDIX_hydrolase_dom"/>
</dbReference>
<dbReference type="SMART" id="SM00248">
    <property type="entry name" value="ANK"/>
    <property type="match status" value="4"/>
</dbReference>
<dbReference type="SUPFAM" id="SSF55811">
    <property type="entry name" value="Nudix"/>
    <property type="match status" value="1"/>
</dbReference>
<dbReference type="InterPro" id="IPR047198">
    <property type="entry name" value="DDP-like_NUDIX"/>
</dbReference>
<evidence type="ECO:0000256" key="4">
    <source>
        <dbReference type="ARBA" id="ARBA00005582"/>
    </source>
</evidence>
<keyword evidence="10" id="KW-0812">Transmembrane</keyword>
<dbReference type="Pfam" id="PF13962">
    <property type="entry name" value="PGG"/>
    <property type="match status" value="1"/>
</dbReference>
<dbReference type="CDD" id="cd04666">
    <property type="entry name" value="NUDIX_DIPP2_like_Nudt4"/>
    <property type="match status" value="1"/>
</dbReference>
<feature type="domain" description="Nudix hydrolase" evidence="11">
    <location>
        <begin position="76"/>
        <end position="213"/>
    </location>
</feature>
<dbReference type="Pfam" id="PF00293">
    <property type="entry name" value="NUDIX"/>
    <property type="match status" value="1"/>
</dbReference>
<dbReference type="PROSITE" id="PS50088">
    <property type="entry name" value="ANK_REPEAT"/>
    <property type="match status" value="1"/>
</dbReference>
<dbReference type="PANTHER" id="PTHR24177">
    <property type="entry name" value="CASKIN"/>
    <property type="match status" value="1"/>
</dbReference>
<keyword evidence="6" id="KW-0378">Hydrolase</keyword>
<keyword evidence="13" id="KW-1185">Reference proteome</keyword>
<evidence type="ECO:0000256" key="8">
    <source>
        <dbReference type="ARBA" id="ARBA00023211"/>
    </source>
</evidence>
<comment type="cofactor">
    <cofactor evidence="2">
        <name>Mg(2+)</name>
        <dbReference type="ChEBI" id="CHEBI:18420"/>
    </cofactor>
</comment>
<comment type="cofactor">
    <cofactor evidence="1">
        <name>Mn(2+)</name>
        <dbReference type="ChEBI" id="CHEBI:29035"/>
    </cofactor>
</comment>
<dbReference type="FunFam" id="3.90.79.10:FF:000022">
    <property type="entry name" value="Nudix hydrolase 17, mitochondrial"/>
    <property type="match status" value="1"/>
</dbReference>
<evidence type="ECO:0000256" key="5">
    <source>
        <dbReference type="ARBA" id="ARBA00022723"/>
    </source>
</evidence>
<dbReference type="SUPFAM" id="SSF48403">
    <property type="entry name" value="Ankyrin repeat"/>
    <property type="match status" value="1"/>
</dbReference>
<dbReference type="GO" id="GO:0046872">
    <property type="term" value="F:metal ion binding"/>
    <property type="evidence" value="ECO:0007669"/>
    <property type="project" value="UniProtKB-KW"/>
</dbReference>
<feature type="transmembrane region" description="Helical" evidence="10">
    <location>
        <begin position="805"/>
        <end position="831"/>
    </location>
</feature>
<keyword evidence="7" id="KW-0460">Magnesium</keyword>
<evidence type="ECO:0000256" key="3">
    <source>
        <dbReference type="ARBA" id="ARBA00004413"/>
    </source>
</evidence>
<evidence type="ECO:0000256" key="7">
    <source>
        <dbReference type="ARBA" id="ARBA00022842"/>
    </source>
</evidence>
<comment type="caution">
    <text evidence="12">The sequence shown here is derived from an EMBL/GenBank/DDBJ whole genome shotgun (WGS) entry which is preliminary data.</text>
</comment>
<name>A0AAN9JR03_CLITE</name>
<dbReference type="PROSITE" id="PS51462">
    <property type="entry name" value="NUDIX"/>
    <property type="match status" value="1"/>
</dbReference>
<comment type="subcellular location">
    <subcellularLocation>
        <location evidence="3">Cell membrane</location>
        <topology evidence="3">Peripheral membrane protein</topology>
        <orientation evidence="3">Cytoplasmic side</orientation>
    </subcellularLocation>
</comment>
<proteinExistence type="inferred from homology"/>
<reference evidence="12 13" key="1">
    <citation type="submission" date="2024-01" db="EMBL/GenBank/DDBJ databases">
        <title>The genomes of 5 underutilized Papilionoideae crops provide insights into root nodulation and disease resistance.</title>
        <authorList>
            <person name="Yuan L."/>
        </authorList>
    </citation>
    <scope>NUCLEOTIDE SEQUENCE [LARGE SCALE GENOMIC DNA]</scope>
    <source>
        <strain evidence="12">LY-2023</strain>
        <tissue evidence="12">Leaf</tissue>
    </source>
</reference>
<dbReference type="GO" id="GO:0016462">
    <property type="term" value="F:pyrophosphatase activity"/>
    <property type="evidence" value="ECO:0007669"/>
    <property type="project" value="InterPro"/>
</dbReference>
<keyword evidence="9" id="KW-0040">ANK repeat</keyword>
<dbReference type="Pfam" id="PF00023">
    <property type="entry name" value="Ank"/>
    <property type="match status" value="1"/>
</dbReference>
<dbReference type="GO" id="GO:0005886">
    <property type="term" value="C:plasma membrane"/>
    <property type="evidence" value="ECO:0007669"/>
    <property type="project" value="UniProtKB-SubCell"/>
</dbReference>
<evidence type="ECO:0000256" key="9">
    <source>
        <dbReference type="PROSITE-ProRule" id="PRU00023"/>
    </source>
</evidence>
<dbReference type="Pfam" id="PF12796">
    <property type="entry name" value="Ank_2"/>
    <property type="match status" value="1"/>
</dbReference>
<feature type="repeat" description="ANK" evidence="9">
    <location>
        <begin position="319"/>
        <end position="342"/>
    </location>
</feature>
<dbReference type="PROSITE" id="PS00893">
    <property type="entry name" value="NUDIX_BOX"/>
    <property type="match status" value="1"/>
</dbReference>
<evidence type="ECO:0000256" key="2">
    <source>
        <dbReference type="ARBA" id="ARBA00001946"/>
    </source>
</evidence>
<dbReference type="EMBL" id="JAYKXN010000003">
    <property type="protein sequence ID" value="KAK7301929.1"/>
    <property type="molecule type" value="Genomic_DNA"/>
</dbReference>
<evidence type="ECO:0000256" key="10">
    <source>
        <dbReference type="SAM" id="Phobius"/>
    </source>
</evidence>
<sequence length="881" mass="99200">MNLNKVFRRGPLLHFRYAIYSTQVAFVCRCFCSSFCSLNSLFQNSFYKKMVALVSQENVVALVSRTGRELQRYRKGRRQVVGCIPYRFKIGEETSLDVLDELEVLVISSQKGKGMLFPKGGWELDESKKEAALRETIEEAGVRGIVGGKLGKWSFKSKTHDTFYEGYMFPLLVQEQLEFWPEQNVRQRTWMSVNEARDVCQHWWMKEALDRLVNRLTGQKLGREKQVLDSINCIGDAKSDLVHLAKPIKGLVVVKLSMAESRPFTSSDDVKAAVTEFARGFNHNYYHPLHIALLKGDWECTKAFLDNDPSALTAKVTTLGRTALHVAALEGQWKLVQKLVQHVPTQVLAELDLMGCTCLHYVAMGESINAAKALVAKNSSLTQITDFKGFTPLIYSITSARCKEMVWYLVLNTTDERPGCPFSGPSACQLVALLTAAGFHDITMFLFQRYPNLATLSDSNGSIIFNVLSKLPSDFQSGNKLGIWKRCIYHCVPIELDFLPPSQLRGNLKDSYGGSSHHQSYFGGTIWNAIQNLVPGIKIVREAKLKHVSAMRLVEFICLQVSTMNDSQFWQSFVSADIIFNATSSGIVEILRICFQFFPDLVWTHMPNEGYVAQIAIKNRQEKVFSLLCKMPITCKFLILAIDESQNTTSHLASRVASPQLASISGAAFQMQKELQWFKEVGKWDHPLHKEVKNHDGKTPWQLFKEEHKALLEDAKSWMKDTSNSCMLVATLIATVVFAASITVPGGNNQDKGFPIYLSDHTFMVFVVSDALALFSSMASLLMFLSILTAHYAEEDFLKRLPERIILGLASLFFSIVTTMIAFGAALDLLLRERLRWVSIPIALLACVPVALFARLQLPLLIQMIISTYGSPIYHHPQCLW</sequence>
<protein>
    <recommendedName>
        <fullName evidence="11">Nudix hydrolase domain-containing protein</fullName>
    </recommendedName>
</protein>
<dbReference type="InterPro" id="IPR015797">
    <property type="entry name" value="NUDIX_hydrolase-like_dom_sf"/>
</dbReference>
<dbReference type="InterPro" id="IPR002110">
    <property type="entry name" value="Ankyrin_rpt"/>
</dbReference>
<dbReference type="PROSITE" id="PS50297">
    <property type="entry name" value="ANK_REP_REGION"/>
    <property type="match status" value="1"/>
</dbReference>
<dbReference type="InterPro" id="IPR020084">
    <property type="entry name" value="NUDIX_hydrolase_CS"/>
</dbReference>
<dbReference type="InterPro" id="IPR036770">
    <property type="entry name" value="Ankyrin_rpt-contain_sf"/>
</dbReference>
<evidence type="ECO:0000256" key="6">
    <source>
        <dbReference type="ARBA" id="ARBA00022801"/>
    </source>
</evidence>
<accession>A0AAN9JR03</accession>
<dbReference type="Proteomes" id="UP001359559">
    <property type="component" value="Unassembled WGS sequence"/>
</dbReference>
<keyword evidence="10" id="KW-0472">Membrane</keyword>
<evidence type="ECO:0000259" key="11">
    <source>
        <dbReference type="PROSITE" id="PS51462"/>
    </source>
</evidence>
<keyword evidence="10" id="KW-1133">Transmembrane helix</keyword>
<evidence type="ECO:0000313" key="13">
    <source>
        <dbReference type="Proteomes" id="UP001359559"/>
    </source>
</evidence>
<dbReference type="Gene3D" id="1.25.40.20">
    <property type="entry name" value="Ankyrin repeat-containing domain"/>
    <property type="match status" value="1"/>
</dbReference>
<organism evidence="12 13">
    <name type="scientific">Clitoria ternatea</name>
    <name type="common">Butterfly pea</name>
    <dbReference type="NCBI Taxonomy" id="43366"/>
    <lineage>
        <taxon>Eukaryota</taxon>
        <taxon>Viridiplantae</taxon>
        <taxon>Streptophyta</taxon>
        <taxon>Embryophyta</taxon>
        <taxon>Tracheophyta</taxon>
        <taxon>Spermatophyta</taxon>
        <taxon>Magnoliopsida</taxon>
        <taxon>eudicotyledons</taxon>
        <taxon>Gunneridae</taxon>
        <taxon>Pentapetalae</taxon>
        <taxon>rosids</taxon>
        <taxon>fabids</taxon>
        <taxon>Fabales</taxon>
        <taxon>Fabaceae</taxon>
        <taxon>Papilionoideae</taxon>
        <taxon>50 kb inversion clade</taxon>
        <taxon>NPAAA clade</taxon>
        <taxon>indigoferoid/millettioid clade</taxon>
        <taxon>Phaseoleae</taxon>
        <taxon>Clitoria</taxon>
    </lineage>
</organism>
<feature type="transmembrane region" description="Helical" evidence="10">
    <location>
        <begin position="726"/>
        <end position="744"/>
    </location>
</feature>
<dbReference type="Gene3D" id="3.90.79.10">
    <property type="entry name" value="Nucleoside Triphosphate Pyrophosphohydrolase"/>
    <property type="match status" value="1"/>
</dbReference>
<dbReference type="AlphaFoldDB" id="A0AAN9JR03"/>
<keyword evidence="5" id="KW-0479">Metal-binding</keyword>
<dbReference type="InterPro" id="IPR026961">
    <property type="entry name" value="PGG_dom"/>
</dbReference>